<dbReference type="Proteomes" id="UP000439903">
    <property type="component" value="Unassembled WGS sequence"/>
</dbReference>
<comment type="caution">
    <text evidence="2">The sequence shown here is derived from an EMBL/GenBank/DDBJ whole genome shotgun (WGS) entry which is preliminary data.</text>
</comment>
<reference evidence="2 3" key="1">
    <citation type="journal article" date="2019" name="Environ. Microbiol.">
        <title>At the nexus of three kingdoms: the genome of the mycorrhizal fungus Gigaspora margarita provides insights into plant, endobacterial and fungal interactions.</title>
        <authorList>
            <person name="Venice F."/>
            <person name="Ghignone S."/>
            <person name="Salvioli di Fossalunga A."/>
            <person name="Amselem J."/>
            <person name="Novero M."/>
            <person name="Xianan X."/>
            <person name="Sedzielewska Toro K."/>
            <person name="Morin E."/>
            <person name="Lipzen A."/>
            <person name="Grigoriev I.V."/>
            <person name="Henrissat B."/>
            <person name="Martin F.M."/>
            <person name="Bonfante P."/>
        </authorList>
    </citation>
    <scope>NUCLEOTIDE SEQUENCE [LARGE SCALE GENOMIC DNA]</scope>
    <source>
        <strain evidence="2 3">BEG34</strain>
    </source>
</reference>
<dbReference type="AlphaFoldDB" id="A0A8H4AQJ6"/>
<protein>
    <submittedName>
        <fullName evidence="2">Uncharacterized protein</fullName>
    </submittedName>
</protein>
<proteinExistence type="predicted"/>
<evidence type="ECO:0000313" key="3">
    <source>
        <dbReference type="Proteomes" id="UP000439903"/>
    </source>
</evidence>
<keyword evidence="3" id="KW-1185">Reference proteome</keyword>
<organism evidence="2 3">
    <name type="scientific">Gigaspora margarita</name>
    <dbReference type="NCBI Taxonomy" id="4874"/>
    <lineage>
        <taxon>Eukaryota</taxon>
        <taxon>Fungi</taxon>
        <taxon>Fungi incertae sedis</taxon>
        <taxon>Mucoromycota</taxon>
        <taxon>Glomeromycotina</taxon>
        <taxon>Glomeromycetes</taxon>
        <taxon>Diversisporales</taxon>
        <taxon>Gigasporaceae</taxon>
        <taxon>Gigaspora</taxon>
    </lineage>
</organism>
<feature type="region of interest" description="Disordered" evidence="1">
    <location>
        <begin position="24"/>
        <end position="74"/>
    </location>
</feature>
<feature type="compositionally biased region" description="Basic and acidic residues" evidence="1">
    <location>
        <begin position="59"/>
        <end position="74"/>
    </location>
</feature>
<accession>A0A8H4AQJ6</accession>
<name>A0A8H4AQJ6_GIGMA</name>
<dbReference type="EMBL" id="WTPW01000328">
    <property type="protein sequence ID" value="KAF0522441.1"/>
    <property type="molecule type" value="Genomic_DNA"/>
</dbReference>
<gene>
    <name evidence="2" type="ORF">F8M41_015544</name>
</gene>
<sequence>MKWNLKSAEGLEKVSETWIKKLSCSTNPEEPKDACSTNPNMNVKAKISKPENNTPGTQNHDKVTPDPTKVPEKI</sequence>
<evidence type="ECO:0000313" key="2">
    <source>
        <dbReference type="EMBL" id="KAF0522441.1"/>
    </source>
</evidence>
<evidence type="ECO:0000256" key="1">
    <source>
        <dbReference type="SAM" id="MobiDB-lite"/>
    </source>
</evidence>